<dbReference type="Proteomes" id="UP000754710">
    <property type="component" value="Unassembled WGS sequence"/>
</dbReference>
<protein>
    <submittedName>
        <fullName evidence="5">Substrate-binding domain-containing protein</fullName>
    </submittedName>
</protein>
<dbReference type="InterPro" id="IPR046335">
    <property type="entry name" value="LacI/GalR-like_sensor"/>
</dbReference>
<proteinExistence type="predicted"/>
<dbReference type="SMART" id="SM00354">
    <property type="entry name" value="HTH_LACI"/>
    <property type="match status" value="1"/>
</dbReference>
<dbReference type="InterPro" id="IPR010982">
    <property type="entry name" value="Lambda_DNA-bd_dom_sf"/>
</dbReference>
<organism evidence="5 6">
    <name type="scientific">Nocardioides jiangsuensis</name>
    <dbReference type="NCBI Taxonomy" id="2866161"/>
    <lineage>
        <taxon>Bacteria</taxon>
        <taxon>Bacillati</taxon>
        <taxon>Actinomycetota</taxon>
        <taxon>Actinomycetes</taxon>
        <taxon>Propionibacteriales</taxon>
        <taxon>Nocardioidaceae</taxon>
        <taxon>Nocardioides</taxon>
    </lineage>
</organism>
<feature type="domain" description="HTH lacI-type" evidence="4">
    <location>
        <begin position="5"/>
        <end position="59"/>
    </location>
</feature>
<dbReference type="EMBL" id="JAIEZQ010000002">
    <property type="protein sequence ID" value="MBY9075982.1"/>
    <property type="molecule type" value="Genomic_DNA"/>
</dbReference>
<evidence type="ECO:0000256" key="3">
    <source>
        <dbReference type="ARBA" id="ARBA00023163"/>
    </source>
</evidence>
<dbReference type="InterPro" id="IPR028082">
    <property type="entry name" value="Peripla_BP_I"/>
</dbReference>
<gene>
    <name evidence="5" type="ORF">K1X13_14200</name>
</gene>
<dbReference type="PANTHER" id="PTHR30146:SF109">
    <property type="entry name" value="HTH-TYPE TRANSCRIPTIONAL REGULATOR GALS"/>
    <property type="match status" value="1"/>
</dbReference>
<keyword evidence="3" id="KW-0804">Transcription</keyword>
<evidence type="ECO:0000256" key="1">
    <source>
        <dbReference type="ARBA" id="ARBA00023015"/>
    </source>
</evidence>
<sequence length="357" mass="37781">MAGKPTLVSLARELGVSRQTISNALNAPHRVNVRTLERVLPAIEESGYRPHVAGRQLRTRRSRNLAMRLFASADGINGAILDRFLHALTEAAQRDGYRLTLFTAPDDEGEVAAIDELLSTADIDGFVLTSTHHDDARTAWLLEHDVPFVAFGRPWSSEDPFEAPHPWVDVDGGSGTSDATVHLLERGHRRIGFLGWPAGSGVGDDRRGGWQRALDAAGVDPATDELSLGVEDSVAEGARGARDLFARGATALVCASDSLAIGAVAAWRQGTPDASAEVPVIGFDDTPVAAALGLSSVRQPIEQVAEQTVTLLLKRFTGGAGGTAAPEHVLLPASLVLRTPDPHLLGLPPPGPGHPRP</sequence>
<reference evidence="5 6" key="1">
    <citation type="submission" date="2021-08" db="EMBL/GenBank/DDBJ databases">
        <title>Nocardioides bacterium WL0053 sp. nov., isolated from the sediment.</title>
        <authorList>
            <person name="Wang L."/>
            <person name="Zhang D."/>
            <person name="Zhang A."/>
        </authorList>
    </citation>
    <scope>NUCLEOTIDE SEQUENCE [LARGE SCALE GENOMIC DNA]</scope>
    <source>
        <strain evidence="5 6">WL0053</strain>
    </source>
</reference>
<evidence type="ECO:0000259" key="4">
    <source>
        <dbReference type="PROSITE" id="PS50932"/>
    </source>
</evidence>
<dbReference type="Gene3D" id="1.10.260.40">
    <property type="entry name" value="lambda repressor-like DNA-binding domains"/>
    <property type="match status" value="1"/>
</dbReference>
<dbReference type="PANTHER" id="PTHR30146">
    <property type="entry name" value="LACI-RELATED TRANSCRIPTIONAL REPRESSOR"/>
    <property type="match status" value="1"/>
</dbReference>
<dbReference type="Gene3D" id="3.40.50.2300">
    <property type="match status" value="2"/>
</dbReference>
<keyword evidence="2" id="KW-0238">DNA-binding</keyword>
<keyword evidence="6" id="KW-1185">Reference proteome</keyword>
<dbReference type="CDD" id="cd01392">
    <property type="entry name" value="HTH_LacI"/>
    <property type="match status" value="1"/>
</dbReference>
<name>A0ABS7RQW6_9ACTN</name>
<evidence type="ECO:0000256" key="2">
    <source>
        <dbReference type="ARBA" id="ARBA00023125"/>
    </source>
</evidence>
<comment type="caution">
    <text evidence="5">The sequence shown here is derived from an EMBL/GenBank/DDBJ whole genome shotgun (WGS) entry which is preliminary data.</text>
</comment>
<dbReference type="Pfam" id="PF00356">
    <property type="entry name" value="LacI"/>
    <property type="match status" value="1"/>
</dbReference>
<dbReference type="SUPFAM" id="SSF47413">
    <property type="entry name" value="lambda repressor-like DNA-binding domains"/>
    <property type="match status" value="1"/>
</dbReference>
<evidence type="ECO:0000313" key="6">
    <source>
        <dbReference type="Proteomes" id="UP000754710"/>
    </source>
</evidence>
<dbReference type="RefSeq" id="WP_221025671.1">
    <property type="nucleotide sequence ID" value="NZ_JAIEZQ010000002.1"/>
</dbReference>
<dbReference type="Pfam" id="PF13377">
    <property type="entry name" value="Peripla_BP_3"/>
    <property type="match status" value="1"/>
</dbReference>
<dbReference type="PROSITE" id="PS50932">
    <property type="entry name" value="HTH_LACI_2"/>
    <property type="match status" value="1"/>
</dbReference>
<dbReference type="InterPro" id="IPR000843">
    <property type="entry name" value="HTH_LacI"/>
</dbReference>
<accession>A0ABS7RQW6</accession>
<dbReference type="SUPFAM" id="SSF53822">
    <property type="entry name" value="Periplasmic binding protein-like I"/>
    <property type="match status" value="1"/>
</dbReference>
<keyword evidence="1" id="KW-0805">Transcription regulation</keyword>
<evidence type="ECO:0000313" key="5">
    <source>
        <dbReference type="EMBL" id="MBY9075982.1"/>
    </source>
</evidence>